<dbReference type="PRINTS" id="PR00320">
    <property type="entry name" value="GPROTEINBRPT"/>
</dbReference>
<dbReference type="EMBL" id="REGN01005857">
    <property type="protein sequence ID" value="RNA11770.1"/>
    <property type="molecule type" value="Genomic_DNA"/>
</dbReference>
<dbReference type="InterPro" id="IPR019775">
    <property type="entry name" value="WD40_repeat_CS"/>
</dbReference>
<dbReference type="STRING" id="10195.A0A3M7QKD8"/>
<comment type="caution">
    <text evidence="6">The sequence shown here is derived from an EMBL/GenBank/DDBJ whole genome shotgun (WGS) entry which is preliminary data.</text>
</comment>
<feature type="repeat" description="WD" evidence="4">
    <location>
        <begin position="400"/>
        <end position="440"/>
    </location>
</feature>
<feature type="repeat" description="WD" evidence="4">
    <location>
        <begin position="359"/>
        <end position="399"/>
    </location>
</feature>
<accession>A0A3M7QKD8</accession>
<dbReference type="InterPro" id="IPR020472">
    <property type="entry name" value="WD40_PAC1"/>
</dbReference>
<dbReference type="AlphaFoldDB" id="A0A3M7QKD8"/>
<dbReference type="InterPro" id="IPR001680">
    <property type="entry name" value="WD40_rpt"/>
</dbReference>
<dbReference type="Gene3D" id="2.130.10.10">
    <property type="entry name" value="YVTN repeat-like/Quinoprotein amine dehydrogenase"/>
    <property type="match status" value="2"/>
</dbReference>
<dbReference type="SMART" id="SM00320">
    <property type="entry name" value="WD40"/>
    <property type="match status" value="7"/>
</dbReference>
<dbReference type="PANTHER" id="PTHR22847:SF637">
    <property type="entry name" value="WD REPEAT DOMAIN 5B"/>
    <property type="match status" value="1"/>
</dbReference>
<dbReference type="PROSITE" id="PS50082">
    <property type="entry name" value="WD_REPEATS_2"/>
    <property type="match status" value="7"/>
</dbReference>
<dbReference type="SUPFAM" id="SSF50978">
    <property type="entry name" value="WD40 repeat-like"/>
    <property type="match status" value="1"/>
</dbReference>
<dbReference type="PANTHER" id="PTHR22847">
    <property type="entry name" value="WD40 REPEAT PROTEIN"/>
    <property type="match status" value="1"/>
</dbReference>
<dbReference type="SMART" id="SM00115">
    <property type="entry name" value="CASc"/>
    <property type="match status" value="1"/>
</dbReference>
<dbReference type="InterPro" id="IPR029030">
    <property type="entry name" value="Caspase-like_dom_sf"/>
</dbReference>
<evidence type="ECO:0000256" key="3">
    <source>
        <dbReference type="ARBA" id="ARBA00022737"/>
    </source>
</evidence>
<organism evidence="6 7">
    <name type="scientific">Brachionus plicatilis</name>
    <name type="common">Marine rotifer</name>
    <name type="synonym">Brachionus muelleri</name>
    <dbReference type="NCBI Taxonomy" id="10195"/>
    <lineage>
        <taxon>Eukaryota</taxon>
        <taxon>Metazoa</taxon>
        <taxon>Spiralia</taxon>
        <taxon>Gnathifera</taxon>
        <taxon>Rotifera</taxon>
        <taxon>Eurotatoria</taxon>
        <taxon>Monogononta</taxon>
        <taxon>Pseudotrocha</taxon>
        <taxon>Ploima</taxon>
        <taxon>Brachionidae</taxon>
        <taxon>Brachionus</taxon>
    </lineage>
</organism>
<sequence>MSDQYSIDYSKPGIVCIFANRFFNGNLPDLPDVDEDIALIEETFENIGYEINKINEATSREIEQHLAKMNSKVFPDNSCVIVFIDSHGDTEKIYGNDGKPVALRDFFEAFALNESLEGKPILFFINSRRLMQTKNRPALAYDDFLKYTNLKADILIVYTTEANLISPPDDKGSGYFKSLCKEIKEGDQEIELILTRVNHMGPRSIVKKNLKKKFYFTNKYQNKNEIFQNEKCCYSFEAHEASIYCIHLIDTSTLASGSRDRTIKIWNLINYACVKTLKGHDDWITSLLLFDKNTLISGSRDRSIKIWNLSDYTCITTLKGHTDSVISFIKINDNALTSGSRDTTIKIWNLDNNTCLHTLTSHIYWVNCFQLKDSNTLISGSGDSSIKIWNLKDLKCVNTLKGHTLSVNCLLIIDENTLVSGSGDATIKIWDLNNLSCLFTLEAHTFPVSCIQLMDENRIVTGSSDNTIKVWNLRNKTCTETFEGHTSHVTCIQLIDKARLASGSLDNSIKIWKIKS</sequence>
<keyword evidence="7" id="KW-1185">Reference proteome</keyword>
<proteinExistence type="inferred from homology"/>
<keyword evidence="3" id="KW-0677">Repeat</keyword>
<feature type="repeat" description="WD" evidence="4">
    <location>
        <begin position="441"/>
        <end position="481"/>
    </location>
</feature>
<evidence type="ECO:0000256" key="4">
    <source>
        <dbReference type="PROSITE-ProRule" id="PRU00221"/>
    </source>
</evidence>
<dbReference type="PROSITE" id="PS00678">
    <property type="entry name" value="WD_REPEATS_1"/>
    <property type="match status" value="6"/>
</dbReference>
<dbReference type="GO" id="GO:0006508">
    <property type="term" value="P:proteolysis"/>
    <property type="evidence" value="ECO:0007669"/>
    <property type="project" value="InterPro"/>
</dbReference>
<dbReference type="Proteomes" id="UP000276133">
    <property type="component" value="Unassembled WGS sequence"/>
</dbReference>
<dbReference type="GO" id="GO:0004197">
    <property type="term" value="F:cysteine-type endopeptidase activity"/>
    <property type="evidence" value="ECO:0007669"/>
    <property type="project" value="InterPro"/>
</dbReference>
<dbReference type="InterPro" id="IPR015943">
    <property type="entry name" value="WD40/YVTN_repeat-like_dom_sf"/>
</dbReference>
<evidence type="ECO:0000313" key="6">
    <source>
        <dbReference type="EMBL" id="RNA11770.1"/>
    </source>
</evidence>
<dbReference type="Pfam" id="PF00656">
    <property type="entry name" value="Peptidase_C14"/>
    <property type="match status" value="1"/>
</dbReference>
<dbReference type="InterPro" id="IPR036322">
    <property type="entry name" value="WD40_repeat_dom_sf"/>
</dbReference>
<keyword evidence="2 4" id="KW-0853">WD repeat</keyword>
<dbReference type="InterPro" id="IPR001309">
    <property type="entry name" value="Pept_C14_p20"/>
</dbReference>
<dbReference type="Pfam" id="PF00400">
    <property type="entry name" value="WD40"/>
    <property type="match status" value="7"/>
</dbReference>
<dbReference type="GO" id="GO:1990234">
    <property type="term" value="C:transferase complex"/>
    <property type="evidence" value="ECO:0007669"/>
    <property type="project" value="UniProtKB-ARBA"/>
</dbReference>
<dbReference type="CDD" id="cd00200">
    <property type="entry name" value="WD40"/>
    <property type="match status" value="1"/>
</dbReference>
<feature type="repeat" description="WD" evidence="4">
    <location>
        <begin position="318"/>
        <end position="358"/>
    </location>
</feature>
<dbReference type="InterPro" id="IPR015917">
    <property type="entry name" value="Pept_C14A"/>
</dbReference>
<dbReference type="SUPFAM" id="SSF52129">
    <property type="entry name" value="Caspase-like"/>
    <property type="match status" value="1"/>
</dbReference>
<gene>
    <name evidence="6" type="ORF">BpHYR1_024511</name>
</gene>
<evidence type="ECO:0000256" key="1">
    <source>
        <dbReference type="ARBA" id="ARBA00010134"/>
    </source>
</evidence>
<evidence type="ECO:0000256" key="2">
    <source>
        <dbReference type="ARBA" id="ARBA00022574"/>
    </source>
</evidence>
<dbReference type="Gene3D" id="3.40.50.1460">
    <property type="match status" value="1"/>
</dbReference>
<protein>
    <recommendedName>
        <fullName evidence="5">Caspase family p20 domain-containing protein</fullName>
    </recommendedName>
</protein>
<dbReference type="OrthoDB" id="6252103at2759"/>
<comment type="similarity">
    <text evidence="1">Belongs to the peptidase C14A family.</text>
</comment>
<feature type="domain" description="Caspase family p20" evidence="5">
    <location>
        <begin position="11"/>
        <end position="129"/>
    </location>
</feature>
<reference evidence="6 7" key="1">
    <citation type="journal article" date="2018" name="Sci. Rep.">
        <title>Genomic signatures of local adaptation to the degree of environmental predictability in rotifers.</title>
        <authorList>
            <person name="Franch-Gras L."/>
            <person name="Hahn C."/>
            <person name="Garcia-Roger E.M."/>
            <person name="Carmona M.J."/>
            <person name="Serra M."/>
            <person name="Gomez A."/>
        </authorList>
    </citation>
    <scope>NUCLEOTIDE SEQUENCE [LARGE SCALE GENOMIC DNA]</scope>
    <source>
        <strain evidence="6">HYR1</strain>
    </source>
</reference>
<dbReference type="PROSITE" id="PS50208">
    <property type="entry name" value="CASPASE_P20"/>
    <property type="match status" value="1"/>
</dbReference>
<feature type="repeat" description="WD" evidence="4">
    <location>
        <begin position="236"/>
        <end position="276"/>
    </location>
</feature>
<feature type="repeat" description="WD" evidence="4">
    <location>
        <begin position="482"/>
        <end position="516"/>
    </location>
</feature>
<name>A0A3M7QKD8_BRAPC</name>
<dbReference type="InterPro" id="IPR011600">
    <property type="entry name" value="Pept_C14_caspase"/>
</dbReference>
<dbReference type="PROSITE" id="PS50294">
    <property type="entry name" value="WD_REPEATS_REGION"/>
    <property type="match status" value="7"/>
</dbReference>
<feature type="repeat" description="WD" evidence="4">
    <location>
        <begin position="277"/>
        <end position="317"/>
    </location>
</feature>
<evidence type="ECO:0000313" key="7">
    <source>
        <dbReference type="Proteomes" id="UP000276133"/>
    </source>
</evidence>
<evidence type="ECO:0000259" key="5">
    <source>
        <dbReference type="PROSITE" id="PS50208"/>
    </source>
</evidence>
<dbReference type="PRINTS" id="PR00376">
    <property type="entry name" value="IL1BCENZYME"/>
</dbReference>